<evidence type="ECO:0000313" key="3">
    <source>
        <dbReference type="Proteomes" id="UP000634522"/>
    </source>
</evidence>
<sequence length="97" mass="10448">MKDKYDTKTLDLLDRVPQSEAPKSINAHPNTPSGRKRPKPTQFPDDVDISRATKAALLSIVAKLNSGSEETKAQAVLKLGEHLGLNVTITPPPSPPP</sequence>
<evidence type="ECO:0000313" key="2">
    <source>
        <dbReference type="EMBL" id="NMF96137.1"/>
    </source>
</evidence>
<feature type="region of interest" description="Disordered" evidence="1">
    <location>
        <begin position="1"/>
        <end position="46"/>
    </location>
</feature>
<gene>
    <name evidence="2" type="ORF">GPA27_01830</name>
</gene>
<reference evidence="2 3" key="1">
    <citation type="submission" date="2019-12" db="EMBL/GenBank/DDBJ databases">
        <title>Comparative genomics gives insights into the taxonomy of the Azoarcus-Aromatoleum group and reveals separate origins of nif in the plant-associated Azoarcus and non-plant-associated Aromatoleum sub-groups.</title>
        <authorList>
            <person name="Lafos M."/>
            <person name="Maluk M."/>
            <person name="Batista M."/>
            <person name="Junghare M."/>
            <person name="Carmona M."/>
            <person name="Faoro H."/>
            <person name="Cruz L.M."/>
            <person name="Battistoni F."/>
            <person name="De Souza E."/>
            <person name="Pedrosa F."/>
            <person name="Chen W.-M."/>
            <person name="Poole P.S."/>
            <person name="Dixon R.A."/>
            <person name="James E.K."/>
        </authorList>
    </citation>
    <scope>NUCLEOTIDE SEQUENCE [LARGE SCALE GENOMIC DNA]</scope>
    <source>
        <strain evidence="2 3">T</strain>
    </source>
</reference>
<organism evidence="2 3">
    <name type="scientific">Aromatoleum toluolicum</name>
    <dbReference type="NCBI Taxonomy" id="90060"/>
    <lineage>
        <taxon>Bacteria</taxon>
        <taxon>Pseudomonadati</taxon>
        <taxon>Pseudomonadota</taxon>
        <taxon>Betaproteobacteria</taxon>
        <taxon>Rhodocyclales</taxon>
        <taxon>Rhodocyclaceae</taxon>
        <taxon>Aromatoleum</taxon>
    </lineage>
</organism>
<dbReference type="EMBL" id="WTVS01000002">
    <property type="protein sequence ID" value="NMF96137.1"/>
    <property type="molecule type" value="Genomic_DNA"/>
</dbReference>
<protein>
    <submittedName>
        <fullName evidence="2">Uncharacterized protein</fullName>
    </submittedName>
</protein>
<feature type="compositionally biased region" description="Basic and acidic residues" evidence="1">
    <location>
        <begin position="1"/>
        <end position="14"/>
    </location>
</feature>
<accession>A0ABX1NA51</accession>
<keyword evidence="3" id="KW-1185">Reference proteome</keyword>
<proteinExistence type="predicted"/>
<name>A0ABX1NA51_9RHOO</name>
<comment type="caution">
    <text evidence="2">The sequence shown here is derived from an EMBL/GenBank/DDBJ whole genome shotgun (WGS) entry which is preliminary data.</text>
</comment>
<dbReference type="RefSeq" id="WP_169137224.1">
    <property type="nucleotide sequence ID" value="NZ_WTVS01000002.1"/>
</dbReference>
<evidence type="ECO:0000256" key="1">
    <source>
        <dbReference type="SAM" id="MobiDB-lite"/>
    </source>
</evidence>
<dbReference type="Proteomes" id="UP000634522">
    <property type="component" value="Unassembled WGS sequence"/>
</dbReference>